<accession>A0A3P7YQF9</accession>
<organism evidence="2 3">
    <name type="scientific">Heligmosomoides polygyrus</name>
    <name type="common">Parasitic roundworm</name>
    <dbReference type="NCBI Taxonomy" id="6339"/>
    <lineage>
        <taxon>Eukaryota</taxon>
        <taxon>Metazoa</taxon>
        <taxon>Ecdysozoa</taxon>
        <taxon>Nematoda</taxon>
        <taxon>Chromadorea</taxon>
        <taxon>Rhabditida</taxon>
        <taxon>Rhabditina</taxon>
        <taxon>Rhabditomorpha</taxon>
        <taxon>Strongyloidea</taxon>
        <taxon>Heligmosomidae</taxon>
        <taxon>Heligmosomoides</taxon>
    </lineage>
</organism>
<keyword evidence="2" id="KW-1185">Reference proteome</keyword>
<evidence type="ECO:0000313" key="2">
    <source>
        <dbReference type="Proteomes" id="UP000050761"/>
    </source>
</evidence>
<proteinExistence type="predicted"/>
<dbReference type="EMBL" id="UZAH01026008">
    <property type="protein sequence ID" value="VDO74157.1"/>
    <property type="molecule type" value="Genomic_DNA"/>
</dbReference>
<sequence>MNDDVDVLMCWTLRVRCIGVRIIIEPRGRKNEASGERQRTTSLFEWLLAIADVSIDAHRFRQVFVHCESMSPNPKRISFLLYTANKIGLKFVSKD</sequence>
<evidence type="ECO:0000313" key="3">
    <source>
        <dbReference type="WBParaSite" id="HPBE_0000792201-mRNA-1"/>
    </source>
</evidence>
<dbReference type="WBParaSite" id="HPBE_0000792201-mRNA-1">
    <property type="protein sequence ID" value="HPBE_0000792201-mRNA-1"/>
    <property type="gene ID" value="HPBE_0000792201"/>
</dbReference>
<evidence type="ECO:0000313" key="1">
    <source>
        <dbReference type="EMBL" id="VDO74157.1"/>
    </source>
</evidence>
<accession>A0A183FL36</accession>
<name>A0A183FL36_HELPZ</name>
<reference evidence="3" key="2">
    <citation type="submission" date="2019-09" db="UniProtKB">
        <authorList>
            <consortium name="WormBaseParasite"/>
        </authorList>
    </citation>
    <scope>IDENTIFICATION</scope>
</reference>
<gene>
    <name evidence="1" type="ORF">HPBE_LOCUS7923</name>
</gene>
<dbReference type="AlphaFoldDB" id="A0A183FL36"/>
<dbReference type="Proteomes" id="UP000050761">
    <property type="component" value="Unassembled WGS sequence"/>
</dbReference>
<reference evidence="1 2" key="1">
    <citation type="submission" date="2018-11" db="EMBL/GenBank/DDBJ databases">
        <authorList>
            <consortium name="Pathogen Informatics"/>
        </authorList>
    </citation>
    <scope>NUCLEOTIDE SEQUENCE [LARGE SCALE GENOMIC DNA]</scope>
</reference>
<protein>
    <submittedName>
        <fullName evidence="1 3">Uncharacterized protein</fullName>
    </submittedName>
</protein>